<proteinExistence type="predicted"/>
<accession>A0AAE3UK56</accession>
<protein>
    <submittedName>
        <fullName evidence="1">Uncharacterized protein</fullName>
    </submittedName>
</protein>
<keyword evidence="2" id="KW-1185">Reference proteome</keyword>
<comment type="caution">
    <text evidence="1">The sequence shown here is derived from an EMBL/GenBank/DDBJ whole genome shotgun (WGS) entry which is preliminary data.</text>
</comment>
<dbReference type="Proteomes" id="UP001232063">
    <property type="component" value="Unassembled WGS sequence"/>
</dbReference>
<sequence length="54" mass="5767">MDKAVKTVIDKLKQLAIAVNNDSARIEQVATISDGRRDYSGRSYSLSPLSGGIG</sequence>
<organism evidence="1 2">
    <name type="scientific">Xanthocytophaga agilis</name>
    <dbReference type="NCBI Taxonomy" id="3048010"/>
    <lineage>
        <taxon>Bacteria</taxon>
        <taxon>Pseudomonadati</taxon>
        <taxon>Bacteroidota</taxon>
        <taxon>Cytophagia</taxon>
        <taxon>Cytophagales</taxon>
        <taxon>Rhodocytophagaceae</taxon>
        <taxon>Xanthocytophaga</taxon>
    </lineage>
</organism>
<evidence type="ECO:0000313" key="2">
    <source>
        <dbReference type="Proteomes" id="UP001232063"/>
    </source>
</evidence>
<dbReference type="RefSeq" id="WP_314519370.1">
    <property type="nucleotide sequence ID" value="NZ_JASJOU010000022.1"/>
</dbReference>
<evidence type="ECO:0000313" key="1">
    <source>
        <dbReference type="EMBL" id="MDJ1506433.1"/>
    </source>
</evidence>
<gene>
    <name evidence="1" type="ORF">QNI22_37635</name>
</gene>
<reference evidence="1" key="1">
    <citation type="submission" date="2023-05" db="EMBL/GenBank/DDBJ databases">
        <authorList>
            <person name="Zhang X."/>
        </authorList>
    </citation>
    <scope>NUCLEOTIDE SEQUENCE</scope>
    <source>
        <strain evidence="1">BD1B2-1</strain>
    </source>
</reference>
<dbReference type="AlphaFoldDB" id="A0AAE3UK56"/>
<name>A0AAE3UK56_9BACT</name>
<dbReference type="EMBL" id="JASJOU010000022">
    <property type="protein sequence ID" value="MDJ1506433.1"/>
    <property type="molecule type" value="Genomic_DNA"/>
</dbReference>